<gene>
    <name evidence="7" type="ORF">APZ41_013455</name>
    <name evidence="8" type="ORF">NCTC13291_03113</name>
</gene>
<keyword evidence="3 6" id="KW-1133">Transmembrane helix</keyword>
<keyword evidence="2 6" id="KW-0812">Transmembrane</keyword>
<proteinExistence type="predicted"/>
<evidence type="ECO:0000313" key="7">
    <source>
        <dbReference type="EMBL" id="ONH82656.1"/>
    </source>
</evidence>
<dbReference type="EMBL" id="LLWF02000046">
    <property type="protein sequence ID" value="ONH82656.1"/>
    <property type="molecule type" value="Genomic_DNA"/>
</dbReference>
<reference evidence="8 10" key="2">
    <citation type="submission" date="2018-06" db="EMBL/GenBank/DDBJ databases">
        <authorList>
            <consortium name="Pathogen Informatics"/>
            <person name="Doyle S."/>
        </authorList>
    </citation>
    <scope>NUCLEOTIDE SEQUENCE [LARGE SCALE GENOMIC DNA]</scope>
    <source>
        <strain evidence="8 10">NCTC13291</strain>
    </source>
</reference>
<evidence type="ECO:0000256" key="6">
    <source>
        <dbReference type="SAM" id="Phobius"/>
    </source>
</evidence>
<dbReference type="Proteomes" id="UP000054844">
    <property type="component" value="Unassembled WGS sequence"/>
</dbReference>
<organism evidence="7 9">
    <name type="scientific">Roseomonas mucosa</name>
    <dbReference type="NCBI Taxonomy" id="207340"/>
    <lineage>
        <taxon>Bacteria</taxon>
        <taxon>Pseudomonadati</taxon>
        <taxon>Pseudomonadota</taxon>
        <taxon>Alphaproteobacteria</taxon>
        <taxon>Acetobacterales</taxon>
        <taxon>Roseomonadaceae</taxon>
        <taxon>Roseomonas</taxon>
    </lineage>
</organism>
<dbReference type="RefSeq" id="WP_027297175.1">
    <property type="nucleotide sequence ID" value="NZ_AP031462.1"/>
</dbReference>
<feature type="region of interest" description="Disordered" evidence="5">
    <location>
        <begin position="1"/>
        <end position="21"/>
    </location>
</feature>
<dbReference type="GO" id="GO:0016020">
    <property type="term" value="C:membrane"/>
    <property type="evidence" value="ECO:0007669"/>
    <property type="project" value="UniProtKB-SubCell"/>
</dbReference>
<reference evidence="7 9" key="1">
    <citation type="submission" date="2016-12" db="EMBL/GenBank/DDBJ databases">
        <title>Draft genome sequence of Roseomonas mucosa strain AU37, isolated from a peripheral intravenous catheter.</title>
        <authorList>
            <person name="Choudhury M.A."/>
            <person name="Sidjabat H.E."/>
            <person name="Wailan A.M."/>
            <person name="Zhang L."/>
            <person name="Marsh N.M."/>
            <person name="Rickard C.M."/>
            <person name="Davies M."/>
            <person name="Mcmillan D.J."/>
        </authorList>
    </citation>
    <scope>NUCLEOTIDE SEQUENCE [LARGE SCALE GENOMIC DNA]</scope>
    <source>
        <strain evidence="7 9">SAVE376</strain>
    </source>
</reference>
<evidence type="ECO:0000256" key="1">
    <source>
        <dbReference type="ARBA" id="ARBA00004141"/>
    </source>
</evidence>
<dbReference type="STRING" id="207340.APZ41_013455"/>
<dbReference type="OrthoDB" id="9816060at2"/>
<accession>A0A1S8D2X3</accession>
<feature type="transmembrane region" description="Helical" evidence="6">
    <location>
        <begin position="49"/>
        <end position="69"/>
    </location>
</feature>
<dbReference type="Pfam" id="PF05128">
    <property type="entry name" value="DUF697"/>
    <property type="match status" value="1"/>
</dbReference>
<feature type="transmembrane region" description="Helical" evidence="6">
    <location>
        <begin position="81"/>
        <end position="102"/>
    </location>
</feature>
<dbReference type="Proteomes" id="UP000254919">
    <property type="component" value="Unassembled WGS sequence"/>
</dbReference>
<keyword evidence="4 6" id="KW-0472">Membrane</keyword>
<dbReference type="GeneID" id="99634247"/>
<evidence type="ECO:0000256" key="3">
    <source>
        <dbReference type="ARBA" id="ARBA00022989"/>
    </source>
</evidence>
<evidence type="ECO:0000313" key="8">
    <source>
        <dbReference type="EMBL" id="SUE41524.1"/>
    </source>
</evidence>
<evidence type="ECO:0000313" key="10">
    <source>
        <dbReference type="Proteomes" id="UP000254919"/>
    </source>
</evidence>
<evidence type="ECO:0000256" key="4">
    <source>
        <dbReference type="ARBA" id="ARBA00023136"/>
    </source>
</evidence>
<comment type="subcellular location">
    <subcellularLocation>
        <location evidence="1">Membrane</location>
        <topology evidence="1">Multi-pass membrane protein</topology>
    </subcellularLocation>
</comment>
<protein>
    <submittedName>
        <fullName evidence="8">Domain of uncharacterized function (DUF697)</fullName>
    </submittedName>
</protein>
<name>A0A1S8D2X3_9PROT</name>
<feature type="compositionally biased region" description="Pro residues" evidence="5">
    <location>
        <begin position="1"/>
        <end position="10"/>
    </location>
</feature>
<dbReference type="AlphaFoldDB" id="A0A1S8D2X3"/>
<evidence type="ECO:0000313" key="9">
    <source>
        <dbReference type="Proteomes" id="UP000054844"/>
    </source>
</evidence>
<dbReference type="EMBL" id="UGVN01000001">
    <property type="protein sequence ID" value="SUE41524.1"/>
    <property type="molecule type" value="Genomic_DNA"/>
</dbReference>
<evidence type="ECO:0000256" key="2">
    <source>
        <dbReference type="ARBA" id="ARBA00022692"/>
    </source>
</evidence>
<evidence type="ECO:0000256" key="5">
    <source>
        <dbReference type="SAM" id="MobiDB-lite"/>
    </source>
</evidence>
<sequence>MSDPRTPPAGPRVILEEEAPSRPDERLDLRWEQAVVPVAEPRTGGWSSLSLAATGVASLILGLSMLDAANFVASQFERGPVLGGLTLLVAVFGFGLIFWAGLREVRALAALDAVDRTREALATGDLARAKADAIRWAARVPAARDTLPALREAPDIPTLRALLEAGPLRALDAQAIALGRTAAVQAFAATAISPSPAWDALVFGWRAVRLVRQVAALHGLRPGIAGTVALLRRSAFSAATVAATNVLADAATRAVVSNPLVEKLAGEAATGAVAARRMLSLARAAAAACRIVPAPGTPPAGLVGGGQGER</sequence>
<dbReference type="InterPro" id="IPR021147">
    <property type="entry name" value="DUF697"/>
</dbReference>
<keyword evidence="9" id="KW-1185">Reference proteome</keyword>